<proteinExistence type="predicted"/>
<protein>
    <submittedName>
        <fullName evidence="1">Uncharacterized protein</fullName>
    </submittedName>
</protein>
<sequence length="75" mass="9093">MSNFNIFTFSHSNLKQYLYIYLIPIYMLLQNPYSRPSNKINFSQQTHSKHIKFITSQHAQFHSFSYNTQYNKSHK</sequence>
<name>A0A0S3T3T4_PHAAN</name>
<dbReference type="AlphaFoldDB" id="A0A0S3T3T4"/>
<evidence type="ECO:0000313" key="2">
    <source>
        <dbReference type="Proteomes" id="UP000291084"/>
    </source>
</evidence>
<accession>A0A0S3T3T4</accession>
<reference evidence="1 2" key="1">
    <citation type="journal article" date="2015" name="Sci. Rep.">
        <title>The power of single molecule real-time sequencing technology in the de novo assembly of a eukaryotic genome.</title>
        <authorList>
            <person name="Sakai H."/>
            <person name="Naito K."/>
            <person name="Ogiso-Tanaka E."/>
            <person name="Takahashi Y."/>
            <person name="Iseki K."/>
            <person name="Muto C."/>
            <person name="Satou K."/>
            <person name="Teruya K."/>
            <person name="Shiroma A."/>
            <person name="Shimoji M."/>
            <person name="Hirano T."/>
            <person name="Itoh T."/>
            <person name="Kaga A."/>
            <person name="Tomooka N."/>
        </authorList>
    </citation>
    <scope>NUCLEOTIDE SEQUENCE [LARGE SCALE GENOMIC DNA]</scope>
    <source>
        <strain evidence="2">cv. Shumari</strain>
    </source>
</reference>
<feature type="non-terminal residue" evidence="1">
    <location>
        <position position="75"/>
    </location>
</feature>
<gene>
    <name evidence="1" type="primary">Vigan.10G120900</name>
    <name evidence="1" type="ORF">VIGAN_10120900</name>
</gene>
<keyword evidence="2" id="KW-1185">Reference proteome</keyword>
<dbReference type="EMBL" id="AP015043">
    <property type="protein sequence ID" value="BAT99701.1"/>
    <property type="molecule type" value="Genomic_DNA"/>
</dbReference>
<dbReference type="Proteomes" id="UP000291084">
    <property type="component" value="Chromosome 10"/>
</dbReference>
<organism evidence="1 2">
    <name type="scientific">Vigna angularis var. angularis</name>
    <dbReference type="NCBI Taxonomy" id="157739"/>
    <lineage>
        <taxon>Eukaryota</taxon>
        <taxon>Viridiplantae</taxon>
        <taxon>Streptophyta</taxon>
        <taxon>Embryophyta</taxon>
        <taxon>Tracheophyta</taxon>
        <taxon>Spermatophyta</taxon>
        <taxon>Magnoliopsida</taxon>
        <taxon>eudicotyledons</taxon>
        <taxon>Gunneridae</taxon>
        <taxon>Pentapetalae</taxon>
        <taxon>rosids</taxon>
        <taxon>fabids</taxon>
        <taxon>Fabales</taxon>
        <taxon>Fabaceae</taxon>
        <taxon>Papilionoideae</taxon>
        <taxon>50 kb inversion clade</taxon>
        <taxon>NPAAA clade</taxon>
        <taxon>indigoferoid/millettioid clade</taxon>
        <taxon>Phaseoleae</taxon>
        <taxon>Vigna</taxon>
    </lineage>
</organism>
<evidence type="ECO:0000313" key="1">
    <source>
        <dbReference type="EMBL" id="BAT99701.1"/>
    </source>
</evidence>